<keyword evidence="1" id="KW-0472">Membrane</keyword>
<feature type="non-terminal residue" evidence="2">
    <location>
        <position position="1"/>
    </location>
</feature>
<dbReference type="EMBL" id="LAZR01017741">
    <property type="protein sequence ID" value="KKL99164.1"/>
    <property type="molecule type" value="Genomic_DNA"/>
</dbReference>
<keyword evidence="1" id="KW-0812">Transmembrane</keyword>
<comment type="caution">
    <text evidence="2">The sequence shown here is derived from an EMBL/GenBank/DDBJ whole genome shotgun (WGS) entry which is preliminary data.</text>
</comment>
<sequence length="90" mass="10087">SISCGFKYVRATHAALRLNASLIDVYLNQHELAGDNPQKKEIANDAIKGLLEKESERGGINSKWQYLWFIIGGVFYLVGHIIIMHQNGVC</sequence>
<evidence type="ECO:0000313" key="2">
    <source>
        <dbReference type="EMBL" id="KKL99164.1"/>
    </source>
</evidence>
<keyword evidence="1" id="KW-1133">Transmembrane helix</keyword>
<evidence type="ECO:0000256" key="1">
    <source>
        <dbReference type="SAM" id="Phobius"/>
    </source>
</evidence>
<reference evidence="2" key="1">
    <citation type="journal article" date="2015" name="Nature">
        <title>Complex archaea that bridge the gap between prokaryotes and eukaryotes.</title>
        <authorList>
            <person name="Spang A."/>
            <person name="Saw J.H."/>
            <person name="Jorgensen S.L."/>
            <person name="Zaremba-Niedzwiedzka K."/>
            <person name="Martijn J."/>
            <person name="Lind A.E."/>
            <person name="van Eijk R."/>
            <person name="Schleper C."/>
            <person name="Guy L."/>
            <person name="Ettema T.J."/>
        </authorList>
    </citation>
    <scope>NUCLEOTIDE SEQUENCE</scope>
</reference>
<dbReference type="AlphaFoldDB" id="A0A0F9GK13"/>
<accession>A0A0F9GK13</accession>
<proteinExistence type="predicted"/>
<protein>
    <submittedName>
        <fullName evidence="2">Uncharacterized protein</fullName>
    </submittedName>
</protein>
<name>A0A0F9GK13_9ZZZZ</name>
<gene>
    <name evidence="2" type="ORF">LCGC14_1817210</name>
</gene>
<feature type="transmembrane region" description="Helical" evidence="1">
    <location>
        <begin position="66"/>
        <end position="85"/>
    </location>
</feature>
<organism evidence="2">
    <name type="scientific">marine sediment metagenome</name>
    <dbReference type="NCBI Taxonomy" id="412755"/>
    <lineage>
        <taxon>unclassified sequences</taxon>
        <taxon>metagenomes</taxon>
        <taxon>ecological metagenomes</taxon>
    </lineage>
</organism>